<evidence type="ECO:0000256" key="1">
    <source>
        <dbReference type="SAM" id="SignalP"/>
    </source>
</evidence>
<organism evidence="3 4">
    <name type="scientific">Pseudoalteromonas fenneropenaei</name>
    <dbReference type="NCBI Taxonomy" id="1737459"/>
    <lineage>
        <taxon>Bacteria</taxon>
        <taxon>Pseudomonadati</taxon>
        <taxon>Pseudomonadota</taxon>
        <taxon>Gammaproteobacteria</taxon>
        <taxon>Alteromonadales</taxon>
        <taxon>Pseudoalteromonadaceae</taxon>
        <taxon>Pseudoalteromonas</taxon>
    </lineage>
</organism>
<gene>
    <name evidence="3" type="ORF">ACFOEE_03365</name>
</gene>
<dbReference type="PROSITE" id="PS51257">
    <property type="entry name" value="PROKAR_LIPOPROTEIN"/>
    <property type="match status" value="1"/>
</dbReference>
<dbReference type="InterPro" id="IPR007461">
    <property type="entry name" value="Ysc84_actin-binding"/>
</dbReference>
<evidence type="ECO:0000313" key="4">
    <source>
        <dbReference type="Proteomes" id="UP001595453"/>
    </source>
</evidence>
<dbReference type="RefSeq" id="WP_377120908.1">
    <property type="nucleotide sequence ID" value="NZ_JBHRSD010000006.1"/>
</dbReference>
<evidence type="ECO:0000259" key="2">
    <source>
        <dbReference type="Pfam" id="PF04366"/>
    </source>
</evidence>
<feature type="chain" id="PRO_5046358909" evidence="1">
    <location>
        <begin position="23"/>
        <end position="187"/>
    </location>
</feature>
<feature type="signal peptide" evidence="1">
    <location>
        <begin position="1"/>
        <end position="22"/>
    </location>
</feature>
<dbReference type="Pfam" id="PF04366">
    <property type="entry name" value="Ysc84"/>
    <property type="match status" value="1"/>
</dbReference>
<protein>
    <submittedName>
        <fullName evidence="3">YSC84-related protein</fullName>
    </submittedName>
</protein>
<name>A0ABV7CG64_9GAMM</name>
<dbReference type="Proteomes" id="UP001595453">
    <property type="component" value="Unassembled WGS sequence"/>
</dbReference>
<accession>A0ABV7CG64</accession>
<reference evidence="4" key="1">
    <citation type="journal article" date="2019" name="Int. J. Syst. Evol. Microbiol.">
        <title>The Global Catalogue of Microorganisms (GCM) 10K type strain sequencing project: providing services to taxonomists for standard genome sequencing and annotation.</title>
        <authorList>
            <consortium name="The Broad Institute Genomics Platform"/>
            <consortium name="The Broad Institute Genome Sequencing Center for Infectious Disease"/>
            <person name="Wu L."/>
            <person name="Ma J."/>
        </authorList>
    </citation>
    <scope>NUCLEOTIDE SEQUENCE [LARGE SCALE GENOMIC DNA]</scope>
    <source>
        <strain evidence="4">KCTC 42730</strain>
    </source>
</reference>
<comment type="caution">
    <text evidence="3">The sequence shown here is derived from an EMBL/GenBank/DDBJ whole genome shotgun (WGS) entry which is preliminary data.</text>
</comment>
<sequence>MKKLLQLVVLSTVLAVTGCATSGDASPAEKRAVVISMKNNTLAKLYQQKPDVRQQLQSAPGYAVFDNANVNVIIASVGGGYGVVTNNRTGQQTYMNMAEAGLGLGLGAKDFNIVMVFHTDAAMQRFIDHGWAFGGNADAAAKYQDKGAAAVAEAVVDDVTVYSLTDSGLALQAVLKGTKFWVDKELN</sequence>
<dbReference type="EMBL" id="JBHRSD010000006">
    <property type="protein sequence ID" value="MFC3031561.1"/>
    <property type="molecule type" value="Genomic_DNA"/>
</dbReference>
<keyword evidence="4" id="KW-1185">Reference proteome</keyword>
<evidence type="ECO:0000313" key="3">
    <source>
        <dbReference type="EMBL" id="MFC3031561.1"/>
    </source>
</evidence>
<keyword evidence="1" id="KW-0732">Signal</keyword>
<proteinExistence type="predicted"/>
<feature type="domain" description="Ysc84 actin-binding" evidence="2">
    <location>
        <begin position="99"/>
        <end position="187"/>
    </location>
</feature>